<feature type="domain" description="Chitin-binding type-4" evidence="3">
    <location>
        <begin position="22"/>
        <end position="208"/>
    </location>
</feature>
<keyword evidence="2" id="KW-0732">Signal</keyword>
<dbReference type="Proteomes" id="UP000085678">
    <property type="component" value="Unplaced"/>
</dbReference>
<evidence type="ECO:0000256" key="1">
    <source>
        <dbReference type="SAM" id="MobiDB-lite"/>
    </source>
</evidence>
<dbReference type="AlphaFoldDB" id="A0A1S3K9I2"/>
<feature type="region of interest" description="Disordered" evidence="1">
    <location>
        <begin position="221"/>
        <end position="253"/>
    </location>
</feature>
<name>A0A1S3K9I2_LINAN</name>
<dbReference type="InParanoid" id="A0A1S3K9I2"/>
<accession>A0A1S3K9I2</accession>
<feature type="signal peptide" evidence="2">
    <location>
        <begin position="1"/>
        <end position="21"/>
    </location>
</feature>
<keyword evidence="4" id="KW-1185">Reference proteome</keyword>
<evidence type="ECO:0000313" key="5">
    <source>
        <dbReference type="RefSeq" id="XP_013418916.1"/>
    </source>
</evidence>
<evidence type="ECO:0000259" key="3">
    <source>
        <dbReference type="Pfam" id="PF03067"/>
    </source>
</evidence>
<protein>
    <submittedName>
        <fullName evidence="5">Uncharacterized protein LOC106179736</fullName>
    </submittedName>
</protein>
<dbReference type="RefSeq" id="XP_013418916.1">
    <property type="nucleotide sequence ID" value="XM_013563462.1"/>
</dbReference>
<evidence type="ECO:0000313" key="4">
    <source>
        <dbReference type="Proteomes" id="UP000085678"/>
    </source>
</evidence>
<gene>
    <name evidence="5" type="primary">LOC106179736</name>
</gene>
<dbReference type="KEGG" id="lak:106179736"/>
<evidence type="ECO:0000256" key="2">
    <source>
        <dbReference type="SAM" id="SignalP"/>
    </source>
</evidence>
<dbReference type="InterPro" id="IPR004302">
    <property type="entry name" value="Cellulose/chitin-bd_N"/>
</dbReference>
<dbReference type="GeneID" id="106179736"/>
<organism evidence="4 5">
    <name type="scientific">Lingula anatina</name>
    <name type="common">Brachiopod</name>
    <name type="synonym">Lingula unguis</name>
    <dbReference type="NCBI Taxonomy" id="7574"/>
    <lineage>
        <taxon>Eukaryota</taxon>
        <taxon>Metazoa</taxon>
        <taxon>Spiralia</taxon>
        <taxon>Lophotrochozoa</taxon>
        <taxon>Brachiopoda</taxon>
        <taxon>Linguliformea</taxon>
        <taxon>Lingulata</taxon>
        <taxon>Lingulida</taxon>
        <taxon>Linguloidea</taxon>
        <taxon>Lingulidae</taxon>
        <taxon>Lingula</taxon>
    </lineage>
</organism>
<sequence length="295" mass="31984">MTKLNVIYVLVVIVIVQEVKGHGRMADPPARNSAWRYGFNTPPNYSDNGLYCGGKGRQWNTNGGKCGICGDPYDGKRDHEAGGRYATGTIVRSYQTGQVIDIEVYLTAAHKGWFEFRLCPHNNPSIPATQACLDRYLLQRADGSGARTQVDKGPTTYRMKYKLPAGLTCSQCVMQWKYRTGNSWGTDANGRGCLGCGPQEEFYNCADVSIGKGAINIKPFTTGPVTSRTEAPVTHTVPPKRTEPPKTSGGQTGGKNCVYIGSNKQDGAAHDSWCQSNCAAGYCPKDFCRCSAVLG</sequence>
<dbReference type="STRING" id="7574.A0A1S3K9I2"/>
<dbReference type="OrthoDB" id="64893at2759"/>
<feature type="chain" id="PRO_5010353147" evidence="2">
    <location>
        <begin position="22"/>
        <end position="295"/>
    </location>
</feature>
<dbReference type="Pfam" id="PF03067">
    <property type="entry name" value="LPMO_10"/>
    <property type="match status" value="1"/>
</dbReference>
<proteinExistence type="predicted"/>
<reference evidence="5" key="1">
    <citation type="submission" date="2025-08" db="UniProtKB">
        <authorList>
            <consortium name="RefSeq"/>
        </authorList>
    </citation>
    <scope>IDENTIFICATION</scope>
    <source>
        <tissue evidence="5">Gonads</tissue>
    </source>
</reference>